<dbReference type="PANTHER" id="PTHR43390">
    <property type="entry name" value="SIGNAL PEPTIDASE I"/>
    <property type="match status" value="1"/>
</dbReference>
<evidence type="ECO:0000256" key="6">
    <source>
        <dbReference type="SAM" id="MobiDB-lite"/>
    </source>
</evidence>
<evidence type="ECO:0000313" key="9">
    <source>
        <dbReference type="Proteomes" id="UP001501358"/>
    </source>
</evidence>
<comment type="caution">
    <text evidence="8">The sequence shown here is derived from an EMBL/GenBank/DDBJ whole genome shotgun (WGS) entry which is preliminary data.</text>
</comment>
<keyword evidence="5" id="KW-0812">Transmembrane</keyword>
<dbReference type="PRINTS" id="PR00727">
    <property type="entry name" value="LEADERPTASE"/>
</dbReference>
<dbReference type="Proteomes" id="UP001501358">
    <property type="component" value="Unassembled WGS sequence"/>
</dbReference>
<name>A0ABN3LYL3_9ACTN</name>
<reference evidence="8 9" key="1">
    <citation type="journal article" date="2019" name="Int. J. Syst. Evol. Microbiol.">
        <title>The Global Catalogue of Microorganisms (GCM) 10K type strain sequencing project: providing services to taxonomists for standard genome sequencing and annotation.</title>
        <authorList>
            <consortium name="The Broad Institute Genomics Platform"/>
            <consortium name="The Broad Institute Genome Sequencing Center for Infectious Disease"/>
            <person name="Wu L."/>
            <person name="Ma J."/>
        </authorList>
    </citation>
    <scope>NUCLEOTIDE SEQUENCE [LARGE SCALE GENOMIC DNA]</scope>
    <source>
        <strain evidence="8 9">JCM 6307</strain>
    </source>
</reference>
<evidence type="ECO:0000256" key="3">
    <source>
        <dbReference type="ARBA" id="ARBA00022670"/>
    </source>
</evidence>
<dbReference type="Gene3D" id="2.10.109.10">
    <property type="entry name" value="Umud Fragment, subunit A"/>
    <property type="match status" value="1"/>
</dbReference>
<feature type="domain" description="Peptidase S26" evidence="7">
    <location>
        <begin position="37"/>
        <end position="195"/>
    </location>
</feature>
<dbReference type="EMBL" id="BAAATA010000016">
    <property type="protein sequence ID" value="GAA2492397.1"/>
    <property type="molecule type" value="Genomic_DNA"/>
</dbReference>
<comment type="catalytic activity">
    <reaction evidence="5">
        <text>Cleavage of hydrophobic, N-terminal signal or leader sequences from secreted and periplasmic proteins.</text>
        <dbReference type="EC" id="3.4.21.89"/>
    </reaction>
</comment>
<dbReference type="Pfam" id="PF10502">
    <property type="entry name" value="Peptidase_S26"/>
    <property type="match status" value="1"/>
</dbReference>
<dbReference type="EC" id="3.4.21.89" evidence="5"/>
<keyword evidence="4 5" id="KW-0378">Hydrolase</keyword>
<accession>A0ABN3LYL3</accession>
<evidence type="ECO:0000256" key="1">
    <source>
        <dbReference type="ARBA" id="ARBA00004401"/>
    </source>
</evidence>
<dbReference type="InterPro" id="IPR019533">
    <property type="entry name" value="Peptidase_S26"/>
</dbReference>
<dbReference type="SUPFAM" id="SSF51306">
    <property type="entry name" value="LexA/Signal peptidase"/>
    <property type="match status" value="1"/>
</dbReference>
<protein>
    <recommendedName>
        <fullName evidence="5">Signal peptidase I</fullName>
        <ecNumber evidence="5">3.4.21.89</ecNumber>
    </recommendedName>
</protein>
<keyword evidence="3 5" id="KW-0645">Protease</keyword>
<organism evidence="8 9">
    <name type="scientific">Streptomyces thermolineatus</name>
    <dbReference type="NCBI Taxonomy" id="44033"/>
    <lineage>
        <taxon>Bacteria</taxon>
        <taxon>Bacillati</taxon>
        <taxon>Actinomycetota</taxon>
        <taxon>Actinomycetes</taxon>
        <taxon>Kitasatosporales</taxon>
        <taxon>Streptomycetaceae</taxon>
        <taxon>Streptomyces</taxon>
    </lineage>
</organism>
<sequence>MTTSTGTSGATTGPRSHPPGPRPGRGRLGGILSNAAVAVGTVLFLGGFAWGAVQYQPVTVPSGSMDPTLEVGDRVLAQRIDGEDVRRGDVVIFNDSLWGDVPMVKRVVAVGGDTVQCCDKRGRLIVNGESVDEPYLEGEASAVFGGLKKTEVEEGSLFLLGDDRATSVDSRMHLTDDNGGVPREAVSARVDARAWPPGRMGGVERTTAFDDALGGGVSAPGPYAAVTWAIVGGAALVLGGAAHGPVTRMFGRA</sequence>
<evidence type="ECO:0000259" key="7">
    <source>
        <dbReference type="Pfam" id="PF10502"/>
    </source>
</evidence>
<dbReference type="InterPro" id="IPR036286">
    <property type="entry name" value="LexA/Signal_pep-like_sf"/>
</dbReference>
<dbReference type="PROSITE" id="PS00501">
    <property type="entry name" value="SPASE_I_1"/>
    <property type="match status" value="1"/>
</dbReference>
<dbReference type="RefSeq" id="WP_344383744.1">
    <property type="nucleotide sequence ID" value="NZ_BAAATA010000016.1"/>
</dbReference>
<evidence type="ECO:0000256" key="5">
    <source>
        <dbReference type="RuleBase" id="RU362042"/>
    </source>
</evidence>
<keyword evidence="5" id="KW-0472">Membrane</keyword>
<evidence type="ECO:0000313" key="8">
    <source>
        <dbReference type="EMBL" id="GAA2492397.1"/>
    </source>
</evidence>
<evidence type="ECO:0000256" key="4">
    <source>
        <dbReference type="ARBA" id="ARBA00022801"/>
    </source>
</evidence>
<dbReference type="InterPro" id="IPR019756">
    <property type="entry name" value="Pept_S26A_signal_pept_1_Ser-AS"/>
</dbReference>
<evidence type="ECO:0000256" key="2">
    <source>
        <dbReference type="ARBA" id="ARBA00009370"/>
    </source>
</evidence>
<feature type="compositionally biased region" description="Low complexity" evidence="6">
    <location>
        <begin position="1"/>
        <end position="15"/>
    </location>
</feature>
<dbReference type="InterPro" id="IPR000223">
    <property type="entry name" value="Pept_S26A_signal_pept_1"/>
</dbReference>
<proteinExistence type="inferred from homology"/>
<dbReference type="CDD" id="cd06530">
    <property type="entry name" value="S26_SPase_I"/>
    <property type="match status" value="1"/>
</dbReference>
<dbReference type="NCBIfam" id="TIGR02227">
    <property type="entry name" value="sigpep_I_bact"/>
    <property type="match status" value="1"/>
</dbReference>
<keyword evidence="9" id="KW-1185">Reference proteome</keyword>
<comment type="subcellular location">
    <subcellularLocation>
        <location evidence="1">Cell membrane</location>
        <topology evidence="1">Single-pass type II membrane protein</topology>
    </subcellularLocation>
    <subcellularLocation>
        <location evidence="5">Membrane</location>
        <topology evidence="5">Single-pass type II membrane protein</topology>
    </subcellularLocation>
</comment>
<dbReference type="PANTHER" id="PTHR43390:SF1">
    <property type="entry name" value="CHLOROPLAST PROCESSING PEPTIDASE"/>
    <property type="match status" value="1"/>
</dbReference>
<feature type="transmembrane region" description="Helical" evidence="5">
    <location>
        <begin position="31"/>
        <end position="53"/>
    </location>
</feature>
<gene>
    <name evidence="8" type="primary">lepB_1</name>
    <name evidence="8" type="ORF">GCM10010406_30610</name>
</gene>
<keyword evidence="5" id="KW-1133">Transmembrane helix</keyword>
<feature type="region of interest" description="Disordered" evidence="6">
    <location>
        <begin position="1"/>
        <end position="27"/>
    </location>
</feature>
<comment type="similarity">
    <text evidence="2 5">Belongs to the peptidase S26 family.</text>
</comment>